<reference evidence="1 2" key="1">
    <citation type="submission" date="2020-01" db="EMBL/GenBank/DDBJ databases">
        <title>Identification and distribution of gene clusters putatively required for synthesis of sphingolipid metabolism inhibitors in phylogenetically diverse species of the filamentous fungus Fusarium.</title>
        <authorList>
            <person name="Kim H.-S."/>
            <person name="Busman M."/>
            <person name="Brown D.W."/>
            <person name="Divon H."/>
            <person name="Uhlig S."/>
            <person name="Proctor R.H."/>
        </authorList>
    </citation>
    <scope>NUCLEOTIDE SEQUENCE [LARGE SCALE GENOMIC DNA]</scope>
    <source>
        <strain evidence="1 2">NRRL 13308</strain>
    </source>
</reference>
<dbReference type="OrthoDB" id="3029913at2759"/>
<dbReference type="EMBL" id="JAADJF010000051">
    <property type="protein sequence ID" value="KAF4442108.1"/>
    <property type="molecule type" value="Genomic_DNA"/>
</dbReference>
<dbReference type="Proteomes" id="UP000536711">
    <property type="component" value="Unassembled WGS sequence"/>
</dbReference>
<accession>A0A8H4K3G1</accession>
<name>A0A8H4K3G1_9HYPO</name>
<sequence>MVIFTGNKSVAINSPRHLTLRQARNAVQSSKNAEALETEVLEITSSETSADEPIEDPTPPLEPGQAQLHSYWASGLEAGKKPEISVVQDIKALTDESTLRLIATQNFYVEVPQPIVDDSSKDVKDLGAEFIFVKIDLFISQDFKTLNFTQPPHQQRFAAGRYLEAEKLEVSIGRQFTVDPKYQDYSKKEADWQKITMLPSSEDNWFTWSTVPKPLVDGKDQGDPDADLRILRLHSFVQKQMDRLNQKMGSFADDGGNKQDYFRDDVPNSALFAMQLNDLYYQLFIA</sequence>
<gene>
    <name evidence="1" type="ORF">FACUT_2332</name>
</gene>
<organism evidence="1 2">
    <name type="scientific">Fusarium acutatum</name>
    <dbReference type="NCBI Taxonomy" id="78861"/>
    <lineage>
        <taxon>Eukaryota</taxon>
        <taxon>Fungi</taxon>
        <taxon>Dikarya</taxon>
        <taxon>Ascomycota</taxon>
        <taxon>Pezizomycotina</taxon>
        <taxon>Sordariomycetes</taxon>
        <taxon>Hypocreomycetidae</taxon>
        <taxon>Hypocreales</taxon>
        <taxon>Nectriaceae</taxon>
        <taxon>Fusarium</taxon>
        <taxon>Fusarium fujikuroi species complex</taxon>
    </lineage>
</organism>
<dbReference type="AlphaFoldDB" id="A0A8H4K3G1"/>
<evidence type="ECO:0000313" key="2">
    <source>
        <dbReference type="Proteomes" id="UP000536711"/>
    </source>
</evidence>
<evidence type="ECO:0000313" key="1">
    <source>
        <dbReference type="EMBL" id="KAF4442108.1"/>
    </source>
</evidence>
<keyword evidence="2" id="KW-1185">Reference proteome</keyword>
<comment type="caution">
    <text evidence="1">The sequence shown here is derived from an EMBL/GenBank/DDBJ whole genome shotgun (WGS) entry which is preliminary data.</text>
</comment>
<proteinExistence type="predicted"/>
<protein>
    <submittedName>
        <fullName evidence="1">Uncharacterized protein</fullName>
    </submittedName>
</protein>